<keyword evidence="3" id="KW-0862">Zinc</keyword>
<feature type="compositionally biased region" description="Basic and acidic residues" evidence="5">
    <location>
        <begin position="239"/>
        <end position="251"/>
    </location>
</feature>
<dbReference type="EMBL" id="OV696688">
    <property type="protein sequence ID" value="CAH1256957.1"/>
    <property type="molecule type" value="Genomic_DNA"/>
</dbReference>
<evidence type="ECO:0000313" key="8">
    <source>
        <dbReference type="Proteomes" id="UP000838412"/>
    </source>
</evidence>
<evidence type="ECO:0000256" key="3">
    <source>
        <dbReference type="ARBA" id="ARBA00022833"/>
    </source>
</evidence>
<dbReference type="AlphaFoldDB" id="A0A8J9ZK74"/>
<proteinExistence type="predicted"/>
<feature type="region of interest" description="Disordered" evidence="5">
    <location>
        <begin position="1"/>
        <end position="144"/>
    </location>
</feature>
<dbReference type="InterPro" id="IPR013083">
    <property type="entry name" value="Znf_RING/FYVE/PHD"/>
</dbReference>
<evidence type="ECO:0000256" key="5">
    <source>
        <dbReference type="SAM" id="MobiDB-lite"/>
    </source>
</evidence>
<dbReference type="SMART" id="SM00184">
    <property type="entry name" value="RING"/>
    <property type="match status" value="1"/>
</dbReference>
<protein>
    <submittedName>
        <fullName evidence="7">SCAF11 protein</fullName>
    </submittedName>
</protein>
<evidence type="ECO:0000256" key="4">
    <source>
        <dbReference type="PROSITE-ProRule" id="PRU00175"/>
    </source>
</evidence>
<dbReference type="InterPro" id="IPR047157">
    <property type="entry name" value="PHRF1/Atg35"/>
</dbReference>
<dbReference type="PANTHER" id="PTHR12618:SF20">
    <property type="entry name" value="PHD AND RING FINGER DOMAIN-CONTAINING PROTEIN 1"/>
    <property type="match status" value="1"/>
</dbReference>
<dbReference type="SUPFAM" id="SSF57850">
    <property type="entry name" value="RING/U-box"/>
    <property type="match status" value="1"/>
</dbReference>
<dbReference type="InterPro" id="IPR001841">
    <property type="entry name" value="Znf_RING"/>
</dbReference>
<dbReference type="PROSITE" id="PS00518">
    <property type="entry name" value="ZF_RING_1"/>
    <property type="match status" value="1"/>
</dbReference>
<evidence type="ECO:0000259" key="6">
    <source>
        <dbReference type="PROSITE" id="PS50089"/>
    </source>
</evidence>
<feature type="compositionally biased region" description="Acidic residues" evidence="5">
    <location>
        <begin position="265"/>
        <end position="277"/>
    </location>
</feature>
<dbReference type="Gene3D" id="3.30.40.10">
    <property type="entry name" value="Zinc/RING finger domain, C3HC4 (zinc finger)"/>
    <property type="match status" value="1"/>
</dbReference>
<feature type="compositionally biased region" description="Basic and acidic residues" evidence="5">
    <location>
        <begin position="307"/>
        <end position="322"/>
    </location>
</feature>
<dbReference type="PANTHER" id="PTHR12618">
    <property type="entry name" value="PHD AND RING FINGER DOMAIN-CONTAINING PROTEIN 1"/>
    <property type="match status" value="1"/>
</dbReference>
<dbReference type="InterPro" id="IPR017907">
    <property type="entry name" value="Znf_RING_CS"/>
</dbReference>
<keyword evidence="1" id="KW-0479">Metal-binding</keyword>
<keyword evidence="8" id="KW-1185">Reference proteome</keyword>
<sequence>MRQKQGTARGTHPTSSRPPKSSGPHHGKHGNKRTVVTHRGTARPAERKTARKAGRGIANKGGTAKSGGRKSIAKQANKGTAPPSVATTQPKGKKRTANQAFSDADRQARAKATEAKKGSKKPTTVETAKKQVERPTTAGTTKKQKIAAEPDCCPICLSELTTQQLAHPDVCRHVFCLQCLQTWQQRKNTCPIDNKEFQTLQLCSQDGKDIMPVVKNKNNGVVPVGIPPYNPLPPAQNRGEIRNPRDRHDEQSGYNSPGDWGYDGGLEDSSESWDDDQMGIRIEIRDGSEREGYDDQRDSVSDWSELNMDHHDDSGERNQRDESWDDDTGTTKELKAGMTGKEVGMTGKEVGMTGKEIGMMDMKVGMIGKEVGIMKSRIFQRLIGTEQMIGTLHILMPLHMLMIGALHQHIGALIGPMNRDIWAMHKRTGPVATSTGPLNMHRSGMVITMGMATTNRGIGGAIQVLVVLMIAKFDEE</sequence>
<evidence type="ECO:0000256" key="2">
    <source>
        <dbReference type="ARBA" id="ARBA00022771"/>
    </source>
</evidence>
<feature type="region of interest" description="Disordered" evidence="5">
    <location>
        <begin position="226"/>
        <end position="339"/>
    </location>
</feature>
<reference evidence="7" key="1">
    <citation type="submission" date="2022-01" db="EMBL/GenBank/DDBJ databases">
        <authorList>
            <person name="Braso-Vives M."/>
        </authorList>
    </citation>
    <scope>NUCLEOTIDE SEQUENCE</scope>
</reference>
<keyword evidence="2 4" id="KW-0863">Zinc-finger</keyword>
<feature type="domain" description="RING-type" evidence="6">
    <location>
        <begin position="153"/>
        <end position="194"/>
    </location>
</feature>
<feature type="compositionally biased region" description="Basic and acidic residues" evidence="5">
    <location>
        <begin position="103"/>
        <end position="117"/>
    </location>
</feature>
<organism evidence="7 8">
    <name type="scientific">Branchiostoma lanceolatum</name>
    <name type="common">Common lancelet</name>
    <name type="synonym">Amphioxus lanceolatum</name>
    <dbReference type="NCBI Taxonomy" id="7740"/>
    <lineage>
        <taxon>Eukaryota</taxon>
        <taxon>Metazoa</taxon>
        <taxon>Chordata</taxon>
        <taxon>Cephalochordata</taxon>
        <taxon>Leptocardii</taxon>
        <taxon>Amphioxiformes</taxon>
        <taxon>Branchiostomatidae</taxon>
        <taxon>Branchiostoma</taxon>
    </lineage>
</organism>
<name>A0A8J9ZK74_BRALA</name>
<accession>A0A8J9ZK74</accession>
<feature type="compositionally biased region" description="Basic residues" evidence="5">
    <location>
        <begin position="23"/>
        <end position="36"/>
    </location>
</feature>
<dbReference type="Pfam" id="PF13639">
    <property type="entry name" value="zf-RING_2"/>
    <property type="match status" value="1"/>
</dbReference>
<gene>
    <name evidence="7" type="primary">SCAF11</name>
    <name evidence="7" type="ORF">BLAG_LOCUS15045</name>
</gene>
<dbReference type="GO" id="GO:0008270">
    <property type="term" value="F:zinc ion binding"/>
    <property type="evidence" value="ECO:0007669"/>
    <property type="project" value="UniProtKB-KW"/>
</dbReference>
<dbReference type="PROSITE" id="PS50089">
    <property type="entry name" value="ZF_RING_2"/>
    <property type="match status" value="1"/>
</dbReference>
<evidence type="ECO:0000313" key="7">
    <source>
        <dbReference type="EMBL" id="CAH1256957.1"/>
    </source>
</evidence>
<feature type="compositionally biased region" description="Polar residues" evidence="5">
    <location>
        <begin position="1"/>
        <end position="19"/>
    </location>
</feature>
<feature type="compositionally biased region" description="Basic and acidic residues" evidence="5">
    <location>
        <begin position="282"/>
        <end position="300"/>
    </location>
</feature>
<dbReference type="Proteomes" id="UP000838412">
    <property type="component" value="Chromosome 3"/>
</dbReference>
<dbReference type="OrthoDB" id="10035664at2759"/>
<evidence type="ECO:0000256" key="1">
    <source>
        <dbReference type="ARBA" id="ARBA00022723"/>
    </source>
</evidence>